<dbReference type="EMBL" id="LBUU01000004">
    <property type="protein sequence ID" value="KKQ70541.1"/>
    <property type="molecule type" value="Genomic_DNA"/>
</dbReference>
<proteinExistence type="predicted"/>
<dbReference type="Proteomes" id="UP000034022">
    <property type="component" value="Unassembled WGS sequence"/>
</dbReference>
<organism evidence="2 3">
    <name type="scientific">Candidatus Falkowbacteria bacterium GW2011_GWE1_38_31</name>
    <dbReference type="NCBI Taxonomy" id="1618638"/>
    <lineage>
        <taxon>Bacteria</taxon>
        <taxon>Candidatus Falkowiibacteriota</taxon>
    </lineage>
</organism>
<evidence type="ECO:0000259" key="1">
    <source>
        <dbReference type="Pfam" id="PF13192"/>
    </source>
</evidence>
<dbReference type="SUPFAM" id="SSF52833">
    <property type="entry name" value="Thioredoxin-like"/>
    <property type="match status" value="1"/>
</dbReference>
<accession>A0A0G0N097</accession>
<reference evidence="2 3" key="1">
    <citation type="journal article" date="2015" name="Nature">
        <title>rRNA introns, odd ribosomes, and small enigmatic genomes across a large radiation of phyla.</title>
        <authorList>
            <person name="Brown C.T."/>
            <person name="Hug L.A."/>
            <person name="Thomas B.C."/>
            <person name="Sharon I."/>
            <person name="Castelle C.J."/>
            <person name="Singh A."/>
            <person name="Wilkins M.J."/>
            <person name="Williams K.H."/>
            <person name="Banfield J.F."/>
        </authorList>
    </citation>
    <scope>NUCLEOTIDE SEQUENCE [LARGE SCALE GENOMIC DNA]</scope>
</reference>
<name>A0A0G0N097_9BACT</name>
<evidence type="ECO:0000313" key="3">
    <source>
        <dbReference type="Proteomes" id="UP000034022"/>
    </source>
</evidence>
<comment type="caution">
    <text evidence="2">The sequence shown here is derived from an EMBL/GenBank/DDBJ whole genome shotgun (WGS) entry which is preliminary data.</text>
</comment>
<dbReference type="InterPro" id="IPR005243">
    <property type="entry name" value="THIRX-like_proc"/>
</dbReference>
<sequence>MNKIKSIQVLGSGCPTCKQLYETTKKIAAELKIDTEVEYITDVTKMIEMGVMTSPVLAINGKPVLTGGGHGEDDVRDVLSKY</sequence>
<feature type="domain" description="Thioredoxin-like fold" evidence="1">
    <location>
        <begin position="6"/>
        <end position="79"/>
    </location>
</feature>
<dbReference type="Pfam" id="PF13192">
    <property type="entry name" value="Thioredoxin_3"/>
    <property type="match status" value="1"/>
</dbReference>
<gene>
    <name evidence="2" type="ORF">US91_C0004G0026</name>
</gene>
<dbReference type="NCBIfam" id="TIGR00412">
    <property type="entry name" value="redox_disulf_2"/>
    <property type="match status" value="1"/>
</dbReference>
<evidence type="ECO:0000313" key="2">
    <source>
        <dbReference type="EMBL" id="KKQ70541.1"/>
    </source>
</evidence>
<protein>
    <submittedName>
        <fullName evidence="2">Redox-active disulfide protein 2</fullName>
    </submittedName>
</protein>
<dbReference type="Gene3D" id="3.40.30.10">
    <property type="entry name" value="Glutaredoxin"/>
    <property type="match status" value="1"/>
</dbReference>
<dbReference type="InterPro" id="IPR012336">
    <property type="entry name" value="Thioredoxin-like_fold"/>
</dbReference>
<dbReference type="PANTHER" id="PTHR36450:SF1">
    <property type="entry name" value="THIOREDOXIN"/>
    <property type="match status" value="1"/>
</dbReference>
<dbReference type="InterPro" id="IPR036249">
    <property type="entry name" value="Thioredoxin-like_sf"/>
</dbReference>
<dbReference type="AlphaFoldDB" id="A0A0G0N097"/>
<dbReference type="PANTHER" id="PTHR36450">
    <property type="entry name" value="THIOREDOXIN"/>
    <property type="match status" value="1"/>
</dbReference>